<organism evidence="2 3">
    <name type="scientific">candidate division WWE3 bacterium RIFCSPLOWO2_01_FULL_41_18</name>
    <dbReference type="NCBI Taxonomy" id="1802625"/>
    <lineage>
        <taxon>Bacteria</taxon>
        <taxon>Katanobacteria</taxon>
    </lineage>
</organism>
<feature type="transmembrane region" description="Helical" evidence="1">
    <location>
        <begin position="38"/>
        <end position="71"/>
    </location>
</feature>
<evidence type="ECO:0000313" key="2">
    <source>
        <dbReference type="EMBL" id="OGC54968.1"/>
    </source>
</evidence>
<comment type="caution">
    <text evidence="2">The sequence shown here is derived from an EMBL/GenBank/DDBJ whole genome shotgun (WGS) entry which is preliminary data.</text>
</comment>
<protein>
    <submittedName>
        <fullName evidence="2">Uncharacterized protein</fullName>
    </submittedName>
</protein>
<feature type="transmembrane region" description="Helical" evidence="1">
    <location>
        <begin position="83"/>
        <end position="105"/>
    </location>
</feature>
<gene>
    <name evidence="2" type="ORF">A3A78_03230</name>
</gene>
<reference evidence="2 3" key="1">
    <citation type="journal article" date="2016" name="Nat. Commun.">
        <title>Thousands of microbial genomes shed light on interconnected biogeochemical processes in an aquifer system.</title>
        <authorList>
            <person name="Anantharaman K."/>
            <person name="Brown C.T."/>
            <person name="Hug L.A."/>
            <person name="Sharon I."/>
            <person name="Castelle C.J."/>
            <person name="Probst A.J."/>
            <person name="Thomas B.C."/>
            <person name="Singh A."/>
            <person name="Wilkins M.J."/>
            <person name="Karaoz U."/>
            <person name="Brodie E.L."/>
            <person name="Williams K.H."/>
            <person name="Hubbard S.S."/>
            <person name="Banfield J.F."/>
        </authorList>
    </citation>
    <scope>NUCLEOTIDE SEQUENCE [LARGE SCALE GENOMIC DNA]</scope>
</reference>
<dbReference type="AlphaFoldDB" id="A0A1F4VD96"/>
<evidence type="ECO:0000313" key="3">
    <source>
        <dbReference type="Proteomes" id="UP000176504"/>
    </source>
</evidence>
<proteinExistence type="predicted"/>
<accession>A0A1F4VD96</accession>
<keyword evidence="1" id="KW-1133">Transmembrane helix</keyword>
<keyword evidence="1" id="KW-0472">Membrane</keyword>
<dbReference type="Proteomes" id="UP000176504">
    <property type="component" value="Unassembled WGS sequence"/>
</dbReference>
<name>A0A1F4VD96_UNCKA</name>
<sequence>MKVRRLFIVITILYVLLGSLLFSLGSKFAVLVTRPKAIFLLVYSLVFSYFNIRPIFSYIAAFITIFILGLFKVFLSSDDLDNIAVIFFLLMSFSVGYDLIYSFILKEEDGVSRRRV</sequence>
<feature type="transmembrane region" description="Helical" evidence="1">
    <location>
        <begin position="6"/>
        <end position="26"/>
    </location>
</feature>
<dbReference type="EMBL" id="MEVI01000003">
    <property type="protein sequence ID" value="OGC54968.1"/>
    <property type="molecule type" value="Genomic_DNA"/>
</dbReference>
<keyword evidence="1" id="KW-0812">Transmembrane</keyword>
<evidence type="ECO:0000256" key="1">
    <source>
        <dbReference type="SAM" id="Phobius"/>
    </source>
</evidence>